<protein>
    <submittedName>
        <fullName evidence="1">Uncharacterized protein</fullName>
    </submittedName>
</protein>
<organism evidence="1">
    <name type="scientific">Mesorhizobium sp. WSM2240</name>
    <dbReference type="NCBI Taxonomy" id="3228851"/>
    <lineage>
        <taxon>Bacteria</taxon>
        <taxon>Pseudomonadati</taxon>
        <taxon>Pseudomonadota</taxon>
        <taxon>Alphaproteobacteria</taxon>
        <taxon>Hyphomicrobiales</taxon>
        <taxon>Phyllobacteriaceae</taxon>
        <taxon>Mesorhizobium</taxon>
    </lineage>
</organism>
<gene>
    <name evidence="1" type="ORF">ABVK50_28970</name>
</gene>
<dbReference type="AlphaFoldDB" id="A0AAU8D0J9"/>
<dbReference type="EMBL" id="CP159255">
    <property type="protein sequence ID" value="XCG52012.1"/>
    <property type="molecule type" value="Genomic_DNA"/>
</dbReference>
<dbReference type="RefSeq" id="WP_353646274.1">
    <property type="nucleotide sequence ID" value="NZ_CP159255.1"/>
</dbReference>
<geneLocation type="plasmid" evidence="1">
    <name>pMk2240B</name>
</geneLocation>
<reference evidence="1" key="1">
    <citation type="submission" date="2024-06" db="EMBL/GenBank/DDBJ databases">
        <title>Mesorhizobium karijinii sp. nov., a symbiont of the iconic Swainsona formosa from arid Australia.</title>
        <authorList>
            <person name="Hill Y.J."/>
            <person name="Watkin E.L.J."/>
            <person name="O'Hara G.W."/>
            <person name="Terpolilli J."/>
            <person name="Tye M.L."/>
            <person name="Kohlmeier M.G."/>
        </authorList>
    </citation>
    <scope>NUCLEOTIDE SEQUENCE</scope>
    <source>
        <strain evidence="1">WSM2240</strain>
        <plasmid evidence="1">pMk2240B</plasmid>
    </source>
</reference>
<name>A0AAU8D0J9_9HYPH</name>
<accession>A0AAU8D0J9</accession>
<proteinExistence type="predicted"/>
<keyword evidence="1" id="KW-0614">Plasmid</keyword>
<sequence length="74" mass="7831">MFEPLGERADDVHETAACAAAEDAGASRETGLADFRQAKKPCVIQDLRVISTIMTASTITPISTMLAEVSTYGV</sequence>
<evidence type="ECO:0000313" key="1">
    <source>
        <dbReference type="EMBL" id="XCG52012.1"/>
    </source>
</evidence>